<evidence type="ECO:0000256" key="1">
    <source>
        <dbReference type="ARBA" id="ARBA00022574"/>
    </source>
</evidence>
<evidence type="ECO:0000313" key="7">
    <source>
        <dbReference type="Proteomes" id="UP000676649"/>
    </source>
</evidence>
<dbReference type="InterPro" id="IPR019775">
    <property type="entry name" value="WD40_repeat_CS"/>
</dbReference>
<keyword evidence="7" id="KW-1185">Reference proteome</keyword>
<dbReference type="GO" id="GO:0004197">
    <property type="term" value="F:cysteine-type endopeptidase activity"/>
    <property type="evidence" value="ECO:0007669"/>
    <property type="project" value="InterPro"/>
</dbReference>
<keyword evidence="1 3" id="KW-0853">WD repeat</keyword>
<evidence type="ECO:0000256" key="3">
    <source>
        <dbReference type="PROSITE-ProRule" id="PRU00221"/>
    </source>
</evidence>
<keyword evidence="2" id="KW-0677">Repeat</keyword>
<feature type="signal peptide" evidence="4">
    <location>
        <begin position="1"/>
        <end position="17"/>
    </location>
</feature>
<accession>A0A975MQV6</accession>
<dbReference type="InterPro" id="IPR029030">
    <property type="entry name" value="Caspase-like_dom_sf"/>
</dbReference>
<feature type="domain" description="Peptidase C14 caspase" evidence="5">
    <location>
        <begin position="814"/>
        <end position="1012"/>
    </location>
</feature>
<dbReference type="SUPFAM" id="SSF63829">
    <property type="entry name" value="Calcium-dependent phosphotriesterase"/>
    <property type="match status" value="1"/>
</dbReference>
<feature type="chain" id="PRO_5037770539" evidence="4">
    <location>
        <begin position="18"/>
        <end position="1065"/>
    </location>
</feature>
<protein>
    <submittedName>
        <fullName evidence="6">Caspase family protein</fullName>
    </submittedName>
</protein>
<dbReference type="InterPro" id="IPR011047">
    <property type="entry name" value="Quinoprotein_ADH-like_sf"/>
</dbReference>
<organism evidence="6 7">
    <name type="scientific">Methylomonas paludis</name>
    <dbReference type="NCBI Taxonomy" id="1173101"/>
    <lineage>
        <taxon>Bacteria</taxon>
        <taxon>Pseudomonadati</taxon>
        <taxon>Pseudomonadota</taxon>
        <taxon>Gammaproteobacteria</taxon>
        <taxon>Methylococcales</taxon>
        <taxon>Methylococcaceae</taxon>
        <taxon>Methylomonas</taxon>
    </lineage>
</organism>
<evidence type="ECO:0000259" key="5">
    <source>
        <dbReference type="Pfam" id="PF00656"/>
    </source>
</evidence>
<dbReference type="InterPro" id="IPR011600">
    <property type="entry name" value="Pept_C14_caspase"/>
</dbReference>
<evidence type="ECO:0000313" key="6">
    <source>
        <dbReference type="EMBL" id="QWF72368.1"/>
    </source>
</evidence>
<dbReference type="PROSITE" id="PS50082">
    <property type="entry name" value="WD_REPEATS_2"/>
    <property type="match status" value="1"/>
</dbReference>
<dbReference type="Gene3D" id="2.130.10.10">
    <property type="entry name" value="YVTN repeat-like/Quinoprotein amine dehydrogenase"/>
    <property type="match status" value="2"/>
</dbReference>
<dbReference type="AlphaFoldDB" id="A0A975MQV6"/>
<sequence length="1065" mass="117085">MRIYFVLLIVFASVTNADNYPEKPLLRIEVGQHTAMINRMAADKAGKLLATVSDDKTLRLWNLPEGTHYTTLRVPIDEQLKGALYAVAVSPDGKTVITAGATGDAEQLFSIYVFDTAERLLKARISGQPSAIYHLSYSPDGKYFAAAFAGGYGVRIWDSQTGKLVGQDQDYDDRVNWLDFDQNGHMVSASYDGFIRVYGSDFKLIKKIAPHAGLKPASVSYSADGQKLAVGYANALRVDILDTQLNLTGSLVLDNALASTHANASIVAWDKTVANGLYAGGNLQNIDGYYIIRHWSDAGKNEYNDIKAGSNTVTDIISLAQVTEDSPKAFYSSAEPAWAAIDQDNELYKHQAQLWDARAVELPGKIFAVSGNGLTIAYSADATSDKVFSFDVNTLEFHDDTSADVLAQLSSPSTEAGSLKVKDWRRGLPLINGVTPEFERYELAYAAAVSSTGDHALLGTNYNLRVYAADGRQIKKIYTPAAVYAVNIAGNGKLALAALGDGTIRWYSLENNEELRELATLFPYNEGKDWIIWTEEGFFGNSDGGGEKLAGYHLNKGEDKRPEWIEFSQVYQLYYSPELIKSKLLRQEEGINQRLQTIQKADERFNNKAIPLINLAKYCVPSVQTEPTVTLSELGWLERFTYYLELFLQWCQNLFGLSATPSATRSPIVAENQSNPDPDPASCQEIAGQGQTRGFLRKASVKSSTYRNQLAGLTHFIDLYFRVNPRSGGSGDIDIYVNNQIRHTLKPLPENVATAGGNYYKQRVYLQPGNNSISVQAYEQSGGAAAVSGSIELINPPDVTPPAEAEGVKPKLAVLAIGIDRYREPNQLKFAVKDAKDVVAALQKRKSTAYGGFVPITLFDEQATLSNIEASFDKLAALLRPEDSVLIYFAGHGLKYENDFYFIPVDVNDDNLAGSAISQAVLKRNIAKLEKTNRVFVFLDSCHSGAVTLDGIQQDIIGFDKIKHQLGDNIFILAAAGEDQEGQDQFKSANGQTDDNGLFAHVVLEGLNGLAHRADDNVVDSLNLGSFVQRRIDKVTQNQTLYKQKARFQLVQGGDILNFDITHYE</sequence>
<dbReference type="InterPro" id="IPR015943">
    <property type="entry name" value="WD40/YVTN_repeat-like_dom_sf"/>
</dbReference>
<dbReference type="Gene3D" id="3.40.50.1460">
    <property type="match status" value="1"/>
</dbReference>
<dbReference type="Pfam" id="PF00400">
    <property type="entry name" value="WD40"/>
    <property type="match status" value="3"/>
</dbReference>
<dbReference type="SMART" id="SM00320">
    <property type="entry name" value="WD40"/>
    <property type="match status" value="5"/>
</dbReference>
<reference evidence="6" key="1">
    <citation type="submission" date="2021-04" db="EMBL/GenBank/DDBJ databases">
        <title>Draft genome sequence data of methanotrophic Methylovulum sp. strain S1L and Methylomonas sp. strain S2AM isolated from boreal lake water columns.</title>
        <authorList>
            <person name="Rissanen A.J."/>
            <person name="Mangayil R."/>
            <person name="Svenning M.M."/>
            <person name="Khanongnuch R."/>
        </authorList>
    </citation>
    <scope>NUCLEOTIDE SEQUENCE</scope>
    <source>
        <strain evidence="6">S2AM</strain>
    </source>
</reference>
<dbReference type="PANTHER" id="PTHR19879">
    <property type="entry name" value="TRANSCRIPTION INITIATION FACTOR TFIID"/>
    <property type="match status" value="1"/>
</dbReference>
<dbReference type="InterPro" id="IPR001680">
    <property type="entry name" value="WD40_rpt"/>
</dbReference>
<feature type="repeat" description="WD" evidence="3">
    <location>
        <begin position="30"/>
        <end position="71"/>
    </location>
</feature>
<gene>
    <name evidence="6" type="ORF">KEF85_07965</name>
</gene>
<dbReference type="GO" id="GO:0006508">
    <property type="term" value="P:proteolysis"/>
    <property type="evidence" value="ECO:0007669"/>
    <property type="project" value="InterPro"/>
</dbReference>
<dbReference type="PANTHER" id="PTHR19879:SF9">
    <property type="entry name" value="TRANSCRIPTION INITIATION FACTOR TFIID SUBUNIT 5"/>
    <property type="match status" value="1"/>
</dbReference>
<dbReference type="PROSITE" id="PS50294">
    <property type="entry name" value="WD_REPEATS_REGION"/>
    <property type="match status" value="1"/>
</dbReference>
<evidence type="ECO:0000256" key="4">
    <source>
        <dbReference type="SAM" id="SignalP"/>
    </source>
</evidence>
<name>A0A975MQV6_9GAMM</name>
<dbReference type="Proteomes" id="UP000676649">
    <property type="component" value="Chromosome"/>
</dbReference>
<dbReference type="SUPFAM" id="SSF50998">
    <property type="entry name" value="Quinoprotein alcohol dehydrogenase-like"/>
    <property type="match status" value="1"/>
</dbReference>
<dbReference type="PROSITE" id="PS00678">
    <property type="entry name" value="WD_REPEATS_1"/>
    <property type="match status" value="1"/>
</dbReference>
<dbReference type="EMBL" id="CP073754">
    <property type="protein sequence ID" value="QWF72368.1"/>
    <property type="molecule type" value="Genomic_DNA"/>
</dbReference>
<dbReference type="SUPFAM" id="SSF52129">
    <property type="entry name" value="Caspase-like"/>
    <property type="match status" value="1"/>
</dbReference>
<evidence type="ECO:0000256" key="2">
    <source>
        <dbReference type="ARBA" id="ARBA00022737"/>
    </source>
</evidence>
<dbReference type="RefSeq" id="WP_215584780.1">
    <property type="nucleotide sequence ID" value="NZ_CP073754.1"/>
</dbReference>
<dbReference type="KEGG" id="mpad:KEF85_07965"/>
<proteinExistence type="predicted"/>
<keyword evidence="4" id="KW-0732">Signal</keyword>
<dbReference type="Pfam" id="PF00656">
    <property type="entry name" value="Peptidase_C14"/>
    <property type="match status" value="1"/>
</dbReference>